<evidence type="ECO:0000256" key="2">
    <source>
        <dbReference type="ARBA" id="ARBA00023002"/>
    </source>
</evidence>
<accession>A0ABZ0WNB1</accession>
<dbReference type="SUPFAM" id="SSF51735">
    <property type="entry name" value="NAD(P)-binding Rossmann-fold domains"/>
    <property type="match status" value="1"/>
</dbReference>
<dbReference type="Pfam" id="PF00106">
    <property type="entry name" value="adh_short"/>
    <property type="match status" value="1"/>
</dbReference>
<comment type="similarity">
    <text evidence="1 3">Belongs to the short-chain dehydrogenases/reductases (SDR) family.</text>
</comment>
<sequence length="258" mass="27330">MAQTRSNPPSWHDLHGRIALVTGGGSGLGAQICMSLAREGVHVIAADLKLEGAERTAAAIAERSAGGKDEAGRCEAIALDVTDSNAVAEAIGRIVQKHGRLDVVVNNAAVDVTEPIDVLTVAEWQRVLQTNLTGPFVVSRHAVMHMKTAGGGHIVNIASTASKRAWPNAAAYHASKWGLLGLSHSLHAELRPFGIKVSAVVAGGMRTPFLLDRFPGIDTSTLQDPANVAESVLFVLRQPPETVIPEVMVLPMRETSWP</sequence>
<dbReference type="PANTHER" id="PTHR43669:SF3">
    <property type="entry name" value="ALCOHOL DEHYDROGENASE, PUTATIVE (AFU_ORTHOLOGUE AFUA_3G03445)-RELATED"/>
    <property type="match status" value="1"/>
</dbReference>
<evidence type="ECO:0000313" key="4">
    <source>
        <dbReference type="EMBL" id="WQD78853.1"/>
    </source>
</evidence>
<proteinExistence type="inferred from homology"/>
<gene>
    <name evidence="4" type="ORF">U0042_03855</name>
</gene>
<dbReference type="Proteomes" id="UP001325479">
    <property type="component" value="Chromosome"/>
</dbReference>
<reference evidence="4 5" key="1">
    <citation type="submission" date="2023-12" db="EMBL/GenBank/DDBJ databases">
        <title>Genome sequencing and assembly of bacterial species from a model synthetic community.</title>
        <authorList>
            <person name="Hogle S.L."/>
        </authorList>
    </citation>
    <scope>NUCLEOTIDE SEQUENCE [LARGE SCALE GENOMIC DNA]</scope>
    <source>
        <strain evidence="4 5">HAMBI 2494</strain>
    </source>
</reference>
<dbReference type="PRINTS" id="PR00081">
    <property type="entry name" value="GDHRDH"/>
</dbReference>
<keyword evidence="5" id="KW-1185">Reference proteome</keyword>
<dbReference type="RefSeq" id="WP_114809944.1">
    <property type="nucleotide sequence ID" value="NZ_CP139965.1"/>
</dbReference>
<dbReference type="InterPro" id="IPR036291">
    <property type="entry name" value="NAD(P)-bd_dom_sf"/>
</dbReference>
<evidence type="ECO:0000313" key="5">
    <source>
        <dbReference type="Proteomes" id="UP001325479"/>
    </source>
</evidence>
<organism evidence="4 5">
    <name type="scientific">Paraburkholderia kururiensis</name>
    <dbReference type="NCBI Taxonomy" id="984307"/>
    <lineage>
        <taxon>Bacteria</taxon>
        <taxon>Pseudomonadati</taxon>
        <taxon>Pseudomonadota</taxon>
        <taxon>Betaproteobacteria</taxon>
        <taxon>Burkholderiales</taxon>
        <taxon>Burkholderiaceae</taxon>
        <taxon>Paraburkholderia</taxon>
    </lineage>
</organism>
<evidence type="ECO:0000256" key="1">
    <source>
        <dbReference type="ARBA" id="ARBA00006484"/>
    </source>
</evidence>
<dbReference type="EMBL" id="CP139965">
    <property type="protein sequence ID" value="WQD78853.1"/>
    <property type="molecule type" value="Genomic_DNA"/>
</dbReference>
<keyword evidence="2 4" id="KW-0560">Oxidoreductase</keyword>
<dbReference type="CDD" id="cd05233">
    <property type="entry name" value="SDR_c"/>
    <property type="match status" value="1"/>
</dbReference>
<dbReference type="PRINTS" id="PR00080">
    <property type="entry name" value="SDRFAMILY"/>
</dbReference>
<protein>
    <submittedName>
        <fullName evidence="4">SDR family oxidoreductase</fullName>
        <ecNumber evidence="4">1.-.-.-</ecNumber>
    </submittedName>
</protein>
<dbReference type="InterPro" id="IPR002347">
    <property type="entry name" value="SDR_fam"/>
</dbReference>
<name>A0ABZ0WNB1_9BURK</name>
<dbReference type="PANTHER" id="PTHR43669">
    <property type="entry name" value="5-KETO-D-GLUCONATE 5-REDUCTASE"/>
    <property type="match status" value="1"/>
</dbReference>
<dbReference type="EC" id="1.-.-.-" evidence="4"/>
<evidence type="ECO:0000256" key="3">
    <source>
        <dbReference type="RuleBase" id="RU000363"/>
    </source>
</evidence>
<dbReference type="Gene3D" id="3.40.50.720">
    <property type="entry name" value="NAD(P)-binding Rossmann-like Domain"/>
    <property type="match status" value="1"/>
</dbReference>
<dbReference type="GO" id="GO:0016491">
    <property type="term" value="F:oxidoreductase activity"/>
    <property type="evidence" value="ECO:0007669"/>
    <property type="project" value="UniProtKB-KW"/>
</dbReference>